<dbReference type="InterPro" id="IPR002528">
    <property type="entry name" value="MATE_fam"/>
</dbReference>
<evidence type="ECO:0000256" key="3">
    <source>
        <dbReference type="ARBA" id="ARBA00022692"/>
    </source>
</evidence>
<gene>
    <name evidence="7" type="ORF">H4W31_003557</name>
</gene>
<feature type="transmembrane region" description="Helical" evidence="6">
    <location>
        <begin position="164"/>
        <end position="186"/>
    </location>
</feature>
<dbReference type="PANTHER" id="PTHR42893:SF46">
    <property type="entry name" value="PROTEIN DETOXIFICATION 44, CHLOROPLASTIC"/>
    <property type="match status" value="1"/>
</dbReference>
<evidence type="ECO:0000256" key="6">
    <source>
        <dbReference type="SAM" id="Phobius"/>
    </source>
</evidence>
<dbReference type="Proteomes" id="UP000649753">
    <property type="component" value="Unassembled WGS sequence"/>
</dbReference>
<keyword evidence="5 6" id="KW-0472">Membrane</keyword>
<feature type="transmembrane region" description="Helical" evidence="6">
    <location>
        <begin position="123"/>
        <end position="144"/>
    </location>
</feature>
<dbReference type="NCBIfam" id="TIGR00797">
    <property type="entry name" value="matE"/>
    <property type="match status" value="1"/>
</dbReference>
<dbReference type="GO" id="GO:0015297">
    <property type="term" value="F:antiporter activity"/>
    <property type="evidence" value="ECO:0007669"/>
    <property type="project" value="InterPro"/>
</dbReference>
<feature type="transmembrane region" description="Helical" evidence="6">
    <location>
        <begin position="198"/>
        <end position="217"/>
    </location>
</feature>
<dbReference type="EMBL" id="JADBEB010000001">
    <property type="protein sequence ID" value="MBE1487919.1"/>
    <property type="molecule type" value="Genomic_DNA"/>
</dbReference>
<dbReference type="GO" id="GO:0042910">
    <property type="term" value="F:xenobiotic transmembrane transporter activity"/>
    <property type="evidence" value="ECO:0007669"/>
    <property type="project" value="InterPro"/>
</dbReference>
<feature type="transmembrane region" description="Helical" evidence="6">
    <location>
        <begin position="223"/>
        <end position="248"/>
    </location>
</feature>
<proteinExistence type="inferred from homology"/>
<feature type="transmembrane region" description="Helical" evidence="6">
    <location>
        <begin position="342"/>
        <end position="368"/>
    </location>
</feature>
<dbReference type="InterPro" id="IPR044644">
    <property type="entry name" value="DinF-like"/>
</dbReference>
<evidence type="ECO:0000256" key="5">
    <source>
        <dbReference type="ARBA" id="ARBA00023136"/>
    </source>
</evidence>
<keyword evidence="3 6" id="KW-0812">Transmembrane</keyword>
<dbReference type="AlphaFoldDB" id="A0A927R5Y8"/>
<dbReference type="CDD" id="cd13136">
    <property type="entry name" value="MATE_DinF_like"/>
    <property type="match status" value="1"/>
</dbReference>
<organism evidence="7 8">
    <name type="scientific">Plantactinospora soyae</name>
    <dbReference type="NCBI Taxonomy" id="1544732"/>
    <lineage>
        <taxon>Bacteria</taxon>
        <taxon>Bacillati</taxon>
        <taxon>Actinomycetota</taxon>
        <taxon>Actinomycetes</taxon>
        <taxon>Micromonosporales</taxon>
        <taxon>Micromonosporaceae</taxon>
        <taxon>Plantactinospora</taxon>
    </lineage>
</organism>
<name>A0A927R5Y8_9ACTN</name>
<reference evidence="7" key="1">
    <citation type="submission" date="2020-10" db="EMBL/GenBank/DDBJ databases">
        <title>Sequencing the genomes of 1000 actinobacteria strains.</title>
        <authorList>
            <person name="Klenk H.-P."/>
        </authorList>
    </citation>
    <scope>NUCLEOTIDE SEQUENCE</scope>
    <source>
        <strain evidence="7">DSM 46832</strain>
    </source>
</reference>
<evidence type="ECO:0000256" key="2">
    <source>
        <dbReference type="ARBA" id="ARBA00010199"/>
    </source>
</evidence>
<evidence type="ECO:0000256" key="1">
    <source>
        <dbReference type="ARBA" id="ARBA00004141"/>
    </source>
</evidence>
<dbReference type="RefSeq" id="WP_192767685.1">
    <property type="nucleotide sequence ID" value="NZ_JADBEB010000001.1"/>
</dbReference>
<dbReference type="GO" id="GO:0005886">
    <property type="term" value="C:plasma membrane"/>
    <property type="evidence" value="ECO:0007669"/>
    <property type="project" value="TreeGrafter"/>
</dbReference>
<feature type="transmembrane region" description="Helical" evidence="6">
    <location>
        <begin position="439"/>
        <end position="457"/>
    </location>
</feature>
<comment type="subcellular location">
    <subcellularLocation>
        <location evidence="1">Membrane</location>
        <topology evidence="1">Multi-pass membrane protein</topology>
    </subcellularLocation>
</comment>
<evidence type="ECO:0000256" key="4">
    <source>
        <dbReference type="ARBA" id="ARBA00022989"/>
    </source>
</evidence>
<feature type="transmembrane region" description="Helical" evidence="6">
    <location>
        <begin position="304"/>
        <end position="330"/>
    </location>
</feature>
<evidence type="ECO:0000313" key="8">
    <source>
        <dbReference type="Proteomes" id="UP000649753"/>
    </source>
</evidence>
<feature type="transmembrane region" description="Helical" evidence="6">
    <location>
        <begin position="269"/>
        <end position="292"/>
    </location>
</feature>
<feature type="transmembrane region" description="Helical" evidence="6">
    <location>
        <begin position="78"/>
        <end position="102"/>
    </location>
</feature>
<accession>A0A927R5Y8</accession>
<keyword evidence="8" id="KW-1185">Reference proteome</keyword>
<comment type="similarity">
    <text evidence="2">Belongs to the multi antimicrobial extrusion (MATE) (TC 2.A.66.1) family.</text>
</comment>
<feature type="transmembrane region" description="Helical" evidence="6">
    <location>
        <begin position="46"/>
        <end position="66"/>
    </location>
</feature>
<evidence type="ECO:0000313" key="7">
    <source>
        <dbReference type="EMBL" id="MBE1487919.1"/>
    </source>
</evidence>
<keyword evidence="4 6" id="KW-1133">Transmembrane helix</keyword>
<dbReference type="PANTHER" id="PTHR42893">
    <property type="entry name" value="PROTEIN DETOXIFICATION 44, CHLOROPLASTIC-RELATED"/>
    <property type="match status" value="1"/>
</dbReference>
<sequence length="471" mass="47688">MSQPASPPPDAAVPDTAVQDEAVPDAVASTAVAAPPPAAGASARRIAGLALPALVVLAAEPLYVLVDTAVLGHLGSVPLAALAVGGPVMTLVVWIGTVTAYGTTGRAARRFGYGDRSAAVAEGVQSSWLALAAGLLLAVVMQFAAGPLARTVAGAGSPEVADGAALWLRIAAIGAPGLLLAAAGNGWMRGVQDTRRPLYFVLGPNLLSAVLCPILVYPAGLGLAGSAVANAVAQTLCGLLFAGALVAERIPLAPRPRVIAHQLVLSRDLLIRGAAFQASFLSATTVAARFGVAAVGAHQIALQLWFFTALLLDALAIAAQSLVGAALGAGDAATAQLLARRVAVLGGLCGIAFAVIIGAGAGIVPAWFSADLQVREQALVAWPWFAGMQPLAGVVFALDGVLIGAGDIRYLRNLTVLSALGVFLPAIWLTFVFDLGLGGIWAGLTLFVVARLVGLLLRMRSGRWLVLGAIR</sequence>
<protein>
    <submittedName>
        <fullName evidence="7">MATE family efflux protein</fullName>
    </submittedName>
</protein>
<feature type="transmembrane region" description="Helical" evidence="6">
    <location>
        <begin position="380"/>
        <end position="402"/>
    </location>
</feature>
<dbReference type="Pfam" id="PF01554">
    <property type="entry name" value="MatE"/>
    <property type="match status" value="2"/>
</dbReference>
<comment type="caution">
    <text evidence="7">The sequence shown here is derived from an EMBL/GenBank/DDBJ whole genome shotgun (WGS) entry which is preliminary data.</text>
</comment>
<feature type="transmembrane region" description="Helical" evidence="6">
    <location>
        <begin position="414"/>
        <end position="433"/>
    </location>
</feature>